<dbReference type="AlphaFoldDB" id="A0AAE0CH91"/>
<reference evidence="1 2" key="1">
    <citation type="journal article" date="2015" name="Genome Biol. Evol.">
        <title>Comparative Genomics of a Bacterivorous Green Alga Reveals Evolutionary Causalities and Consequences of Phago-Mixotrophic Mode of Nutrition.</title>
        <authorList>
            <person name="Burns J.A."/>
            <person name="Paasch A."/>
            <person name="Narechania A."/>
            <person name="Kim E."/>
        </authorList>
    </citation>
    <scope>NUCLEOTIDE SEQUENCE [LARGE SCALE GENOMIC DNA]</scope>
    <source>
        <strain evidence="1 2">PLY_AMNH</strain>
    </source>
</reference>
<sequence length="153" mass="16007">APLWRGAACQAVVSSYEPVTAVIATPQAAGTELEAVVAITSNKRNVSAYRVSITAAPANGTNDTYGFSFAYEPLLPPEVATYASSAANPMLLLMYNVSFHLVNNAGAGNPFRLYAVDGEPVANFLDGWTEDLPGTGGSATILPIRLVSESEIL</sequence>
<feature type="non-terminal residue" evidence="1">
    <location>
        <position position="153"/>
    </location>
</feature>
<accession>A0AAE0CH91</accession>
<keyword evidence="2" id="KW-1185">Reference proteome</keyword>
<gene>
    <name evidence="1" type="ORF">CYMTET_36470</name>
</gene>
<evidence type="ECO:0000313" key="1">
    <source>
        <dbReference type="EMBL" id="KAK3254314.1"/>
    </source>
</evidence>
<dbReference type="EMBL" id="LGRX02023754">
    <property type="protein sequence ID" value="KAK3254314.1"/>
    <property type="molecule type" value="Genomic_DNA"/>
</dbReference>
<protein>
    <submittedName>
        <fullName evidence="1">Uncharacterized protein</fullName>
    </submittedName>
</protein>
<organism evidence="1 2">
    <name type="scientific">Cymbomonas tetramitiformis</name>
    <dbReference type="NCBI Taxonomy" id="36881"/>
    <lineage>
        <taxon>Eukaryota</taxon>
        <taxon>Viridiplantae</taxon>
        <taxon>Chlorophyta</taxon>
        <taxon>Pyramimonadophyceae</taxon>
        <taxon>Pyramimonadales</taxon>
        <taxon>Pyramimonadaceae</taxon>
        <taxon>Cymbomonas</taxon>
    </lineage>
</organism>
<name>A0AAE0CH91_9CHLO</name>
<feature type="non-terminal residue" evidence="1">
    <location>
        <position position="1"/>
    </location>
</feature>
<dbReference type="Proteomes" id="UP001190700">
    <property type="component" value="Unassembled WGS sequence"/>
</dbReference>
<comment type="caution">
    <text evidence="1">The sequence shown here is derived from an EMBL/GenBank/DDBJ whole genome shotgun (WGS) entry which is preliminary data.</text>
</comment>
<proteinExistence type="predicted"/>
<evidence type="ECO:0000313" key="2">
    <source>
        <dbReference type="Proteomes" id="UP001190700"/>
    </source>
</evidence>